<dbReference type="Proteomes" id="UP000024635">
    <property type="component" value="Unassembled WGS sequence"/>
</dbReference>
<proteinExistence type="predicted"/>
<organism evidence="1 2">
    <name type="scientific">Ancylostoma ceylanicum</name>
    <dbReference type="NCBI Taxonomy" id="53326"/>
    <lineage>
        <taxon>Eukaryota</taxon>
        <taxon>Metazoa</taxon>
        <taxon>Ecdysozoa</taxon>
        <taxon>Nematoda</taxon>
        <taxon>Chromadorea</taxon>
        <taxon>Rhabditida</taxon>
        <taxon>Rhabditina</taxon>
        <taxon>Rhabditomorpha</taxon>
        <taxon>Strongyloidea</taxon>
        <taxon>Ancylostomatidae</taxon>
        <taxon>Ancylostomatinae</taxon>
        <taxon>Ancylostoma</taxon>
    </lineage>
</organism>
<dbReference type="AlphaFoldDB" id="A0A016SM47"/>
<reference evidence="2" key="1">
    <citation type="journal article" date="2015" name="Nat. Genet.">
        <title>The genome and transcriptome of the zoonotic hookworm Ancylostoma ceylanicum identify infection-specific gene families.</title>
        <authorList>
            <person name="Schwarz E.M."/>
            <person name="Hu Y."/>
            <person name="Antoshechkin I."/>
            <person name="Miller M.M."/>
            <person name="Sternberg P.W."/>
            <person name="Aroian R.V."/>
        </authorList>
    </citation>
    <scope>NUCLEOTIDE SEQUENCE</scope>
    <source>
        <strain evidence="2">HY135</strain>
    </source>
</reference>
<protein>
    <submittedName>
        <fullName evidence="1">Uncharacterized protein</fullName>
    </submittedName>
</protein>
<evidence type="ECO:0000313" key="2">
    <source>
        <dbReference type="Proteomes" id="UP000024635"/>
    </source>
</evidence>
<name>A0A016SM47_9BILA</name>
<accession>A0A016SM47</accession>
<gene>
    <name evidence="1" type="primary">Acey_s0203.g1836</name>
    <name evidence="1" type="ORF">Y032_0203g1836</name>
</gene>
<sequence length="94" mass="10777">MCRTHRAYCRYYRSISGILGACSLGTLRNIGCNRQKCSTYSADQPLLHHRISSLSLPRRITYAMRQTSWVLWLSGVTDIEVLLLLCTRIPESKD</sequence>
<keyword evidence="2" id="KW-1185">Reference proteome</keyword>
<comment type="caution">
    <text evidence="1">The sequence shown here is derived from an EMBL/GenBank/DDBJ whole genome shotgun (WGS) entry which is preliminary data.</text>
</comment>
<evidence type="ECO:0000313" key="1">
    <source>
        <dbReference type="EMBL" id="EYB91685.1"/>
    </source>
</evidence>
<dbReference type="EMBL" id="JARK01001539">
    <property type="protein sequence ID" value="EYB91685.1"/>
    <property type="molecule type" value="Genomic_DNA"/>
</dbReference>